<keyword evidence="3" id="KW-1185">Reference proteome</keyword>
<dbReference type="AlphaFoldDB" id="A0A0U5H426"/>
<dbReference type="OrthoDB" id="350797at2157"/>
<protein>
    <submittedName>
        <fullName evidence="2">Uncharacterized protein</fullName>
    </submittedName>
</protein>
<dbReference type="RefSeq" id="WP_143416383.1">
    <property type="nucleotide sequence ID" value="NZ_CEML01000001.1"/>
</dbReference>
<proteinExistence type="predicted"/>
<dbReference type="KEGG" id="hhb:Hhub_3120"/>
<feature type="region of interest" description="Disordered" evidence="1">
    <location>
        <begin position="287"/>
        <end position="322"/>
    </location>
</feature>
<evidence type="ECO:0000256" key="1">
    <source>
        <dbReference type="SAM" id="MobiDB-lite"/>
    </source>
</evidence>
<dbReference type="EMBL" id="LN831302">
    <property type="protein sequence ID" value="CQH60038.1"/>
    <property type="molecule type" value="Genomic_DNA"/>
</dbReference>
<gene>
    <name evidence="2" type="ORF">HHUB_3120</name>
</gene>
<dbReference type="Proteomes" id="UP000066737">
    <property type="component" value="Chromosome I"/>
</dbReference>
<organism evidence="2 3">
    <name type="scientific">Halobacterium hubeiense</name>
    <dbReference type="NCBI Taxonomy" id="1407499"/>
    <lineage>
        <taxon>Archaea</taxon>
        <taxon>Methanobacteriati</taxon>
        <taxon>Methanobacteriota</taxon>
        <taxon>Stenosarchaea group</taxon>
        <taxon>Halobacteria</taxon>
        <taxon>Halobacteriales</taxon>
        <taxon>Halobacteriaceae</taxon>
        <taxon>Halobacterium</taxon>
    </lineage>
</organism>
<feature type="region of interest" description="Disordered" evidence="1">
    <location>
        <begin position="193"/>
        <end position="214"/>
    </location>
</feature>
<dbReference type="STRING" id="1407499.HHUB_3120"/>
<name>A0A0U5H426_9EURY</name>
<evidence type="ECO:0000313" key="2">
    <source>
        <dbReference type="EMBL" id="CQH60038.1"/>
    </source>
</evidence>
<sequence>MSAIACLREAAGILDETDVTIEYADVEPADLITPPNSRVAQFKQNLERLRQENAPYKPEHNYSHYQAKKNYAQAKDVGRYFWRNYEEFTTVHIVRTADENTAPLVEQTEALTPELYDQSRRGLLNRLSGDSARVEVLAPKYPTRPNVRVRTHVHEGYWIPGHHDAERFELLRDKHHEKVPGATSVSISVEHHSADDGPTVVQGKDHARGGTSRLPHELAGANQPLMRVETDALDLHDSRVLEWMAALSAGLEGTQKTRGMSYWRGCNTFSKYAETIENTMRRQAYRDLKRSKLPSQIQEPESNVMPELDEPESQPLKRPETS</sequence>
<accession>A0A0U5H426</accession>
<evidence type="ECO:0000313" key="3">
    <source>
        <dbReference type="Proteomes" id="UP000066737"/>
    </source>
</evidence>
<reference evidence="3" key="1">
    <citation type="journal article" date="2016" name="Environ. Microbiol.">
        <title>The complete genome of a viable archaeum isolated from 123-million-year-old rock salt.</title>
        <authorList>
            <person name="Jaakkola S.T."/>
            <person name="Pfeiffer F."/>
            <person name="Ravantti J.J."/>
            <person name="Guo Q."/>
            <person name="Liu Y."/>
            <person name="Chen X."/>
            <person name="Ma H."/>
            <person name="Yang C."/>
            <person name="Oksanen H.M."/>
            <person name="Bamford D.H."/>
        </authorList>
    </citation>
    <scope>NUCLEOTIDE SEQUENCE</scope>
    <source>
        <strain evidence="3">JI20-1</strain>
    </source>
</reference>
<dbReference type="GeneID" id="43331068"/>